<evidence type="ECO:0000256" key="1">
    <source>
        <dbReference type="SAM" id="MobiDB-lite"/>
    </source>
</evidence>
<evidence type="ECO:0000313" key="2">
    <source>
        <dbReference type="EMBL" id="KAK8780261.1"/>
    </source>
</evidence>
<dbReference type="AlphaFoldDB" id="A0AAQ4EZY1"/>
<organism evidence="2 3">
    <name type="scientific">Amblyomma americanum</name>
    <name type="common">Lone star tick</name>
    <dbReference type="NCBI Taxonomy" id="6943"/>
    <lineage>
        <taxon>Eukaryota</taxon>
        <taxon>Metazoa</taxon>
        <taxon>Ecdysozoa</taxon>
        <taxon>Arthropoda</taxon>
        <taxon>Chelicerata</taxon>
        <taxon>Arachnida</taxon>
        <taxon>Acari</taxon>
        <taxon>Parasitiformes</taxon>
        <taxon>Ixodida</taxon>
        <taxon>Ixodoidea</taxon>
        <taxon>Ixodidae</taxon>
        <taxon>Amblyomminae</taxon>
        <taxon>Amblyomma</taxon>
    </lineage>
</organism>
<accession>A0AAQ4EZY1</accession>
<reference evidence="2 3" key="1">
    <citation type="journal article" date="2023" name="Arcadia Sci">
        <title>De novo assembly of a long-read Amblyomma americanum tick genome.</title>
        <authorList>
            <person name="Chou S."/>
            <person name="Poskanzer K.E."/>
            <person name="Rollins M."/>
            <person name="Thuy-Boun P.S."/>
        </authorList>
    </citation>
    <scope>NUCLEOTIDE SEQUENCE [LARGE SCALE GENOMIC DNA]</scope>
    <source>
        <strain evidence="2">F_SG_1</strain>
        <tissue evidence="2">Salivary glands</tissue>
    </source>
</reference>
<evidence type="ECO:0000313" key="3">
    <source>
        <dbReference type="Proteomes" id="UP001321473"/>
    </source>
</evidence>
<keyword evidence="3" id="KW-1185">Reference proteome</keyword>
<sequence length="274" mass="29481">MQHMRRSPDDGNQCFEWRTKTTSSRKITVWESEEHWGAPANAPCFGITHIHFCEEFLGTDNGGRPAEGSIYAVRGSCSASQGNVCATSTRSSGSVEQLARARERNASSTAAAFDSSMDGTPVHARATAGDQTCDDGRRKPRQHIAKGGAINQYGGPDSCKDGKCSHQQWIPSHHRFVSREEMMQRGSKLLVSRNRGRHANKYCGILRGDGGPTLTASRLKAYADLSGMSVRVRPSTAVSAPTLAIPVLAPAVALQQPTVHSHSGIHGLKLTFGA</sequence>
<proteinExistence type="predicted"/>
<dbReference type="EMBL" id="JARKHS020009051">
    <property type="protein sequence ID" value="KAK8780261.1"/>
    <property type="molecule type" value="Genomic_DNA"/>
</dbReference>
<feature type="region of interest" description="Disordered" evidence="1">
    <location>
        <begin position="105"/>
        <end position="140"/>
    </location>
</feature>
<dbReference type="Proteomes" id="UP001321473">
    <property type="component" value="Unassembled WGS sequence"/>
</dbReference>
<protein>
    <submittedName>
        <fullName evidence="2">Uncharacterized protein</fullName>
    </submittedName>
</protein>
<name>A0AAQ4EZY1_AMBAM</name>
<gene>
    <name evidence="2" type="ORF">V5799_018398</name>
</gene>
<comment type="caution">
    <text evidence="2">The sequence shown here is derived from an EMBL/GenBank/DDBJ whole genome shotgun (WGS) entry which is preliminary data.</text>
</comment>